<name>A0ABS5KRH0_9ACTN</name>
<gene>
    <name evidence="1" type="ORF">KGQ19_17405</name>
</gene>
<reference evidence="1 2" key="1">
    <citation type="submission" date="2020-02" db="EMBL/GenBank/DDBJ databases">
        <title>Acidophilic actinobacteria isolated from forest soil.</title>
        <authorList>
            <person name="Golinska P."/>
        </authorList>
    </citation>
    <scope>NUCLEOTIDE SEQUENCE [LARGE SCALE GENOMIC DNA]</scope>
    <source>
        <strain evidence="1 2">NL8</strain>
    </source>
</reference>
<organism evidence="1 2">
    <name type="scientific">Catenulispora pinistramenti</name>
    <dbReference type="NCBI Taxonomy" id="2705254"/>
    <lineage>
        <taxon>Bacteria</taxon>
        <taxon>Bacillati</taxon>
        <taxon>Actinomycetota</taxon>
        <taxon>Actinomycetes</taxon>
        <taxon>Catenulisporales</taxon>
        <taxon>Catenulisporaceae</taxon>
        <taxon>Catenulispora</taxon>
    </lineage>
</organism>
<sequence>MSIPADVLMLPGHFGFLANLVALDLPASNLITRQTLGWAPTQPGLLADLDNGHYFSAG</sequence>
<dbReference type="Proteomes" id="UP000730482">
    <property type="component" value="Unassembled WGS sequence"/>
</dbReference>
<accession>A0ABS5KRH0</accession>
<dbReference type="EMBL" id="JAAFYZ010000053">
    <property type="protein sequence ID" value="MBS2548648.1"/>
    <property type="molecule type" value="Genomic_DNA"/>
</dbReference>
<comment type="caution">
    <text evidence="1">The sequence shown here is derived from an EMBL/GenBank/DDBJ whole genome shotgun (WGS) entry which is preliminary data.</text>
</comment>
<evidence type="ECO:0000313" key="2">
    <source>
        <dbReference type="Proteomes" id="UP000730482"/>
    </source>
</evidence>
<protein>
    <submittedName>
        <fullName evidence="1">Uncharacterized protein</fullName>
    </submittedName>
</protein>
<evidence type="ECO:0000313" key="1">
    <source>
        <dbReference type="EMBL" id="MBS2548648.1"/>
    </source>
</evidence>
<proteinExistence type="predicted"/>
<keyword evidence="2" id="KW-1185">Reference proteome</keyword>